<dbReference type="InterPro" id="IPR008306">
    <property type="entry name" value="UCP018008"/>
</dbReference>
<organism evidence="1">
    <name type="scientific">Pseudothermotoga hypogea</name>
    <dbReference type="NCBI Taxonomy" id="57487"/>
    <lineage>
        <taxon>Bacteria</taxon>
        <taxon>Thermotogati</taxon>
        <taxon>Thermotogota</taxon>
        <taxon>Thermotogae</taxon>
        <taxon>Thermotogales</taxon>
        <taxon>Thermotogaceae</taxon>
        <taxon>Pseudothermotoga</taxon>
    </lineage>
</organism>
<evidence type="ECO:0000313" key="1">
    <source>
        <dbReference type="EMBL" id="HGZ80434.1"/>
    </source>
</evidence>
<proteinExistence type="predicted"/>
<dbReference type="AlphaFoldDB" id="A0A832MNR4"/>
<dbReference type="PIRSF" id="PIRSF018008">
    <property type="entry name" value="UCP018008"/>
    <property type="match status" value="1"/>
</dbReference>
<gene>
    <name evidence="1" type="ORF">ENW55_10685</name>
</gene>
<accession>A0A832MNR4</accession>
<dbReference type="Pfam" id="PF04250">
    <property type="entry name" value="DUF429"/>
    <property type="match status" value="2"/>
</dbReference>
<dbReference type="EMBL" id="DTKQ01000059">
    <property type="protein sequence ID" value="HGZ80434.1"/>
    <property type="molecule type" value="Genomic_DNA"/>
</dbReference>
<comment type="caution">
    <text evidence="1">The sequence shown here is derived from an EMBL/GenBank/DDBJ whole genome shotgun (WGS) entry which is preliminary data.</text>
</comment>
<name>A0A832MNR4_9THEM</name>
<dbReference type="InterPro" id="IPR007362">
    <property type="entry name" value="DUF429"/>
</dbReference>
<reference evidence="1" key="1">
    <citation type="journal article" date="2020" name="mSystems">
        <title>Genome- and Community-Level Interaction Insights into Carbon Utilization and Element Cycling Functions of Hydrothermarchaeota in Hydrothermal Sediment.</title>
        <authorList>
            <person name="Zhou Z."/>
            <person name="Liu Y."/>
            <person name="Xu W."/>
            <person name="Pan J."/>
            <person name="Luo Z.H."/>
            <person name="Li M."/>
        </authorList>
    </citation>
    <scope>NUCLEOTIDE SEQUENCE [LARGE SCALE GENOMIC DNA]</scope>
    <source>
        <strain evidence="1">SpSt-86</strain>
    </source>
</reference>
<protein>
    <submittedName>
        <fullName evidence="1">DUF429 domain-containing protein</fullName>
    </submittedName>
</protein>
<sequence>MTQRVAPVRQRFRRPVLLHLRGTEGRGSLKRDFEFFSGIDPSWTGKYPTAVTVLDRGLHLVDFVYSEKIDEILEPLRTYPNSVVGVDAPLIVTNESGHRPNEREFLKHFARFGLSLYPVNKKRYPFFFPELLYERLNQIGYSFESGNIFEVYPHATIMVLFNDMKVFHYKRVKAKERFKKLRWLEGKLKNFVEIPDSFCIPKDNLKAYEDFLDSLVCGLTVALAREKSYLTFGDEETGIMLALDSFRE</sequence>